<dbReference type="AlphaFoldDB" id="A0A9D1RDK5"/>
<keyword evidence="5" id="KW-0777">Teichoic acid biosynthesis</keyword>
<evidence type="ECO:0000256" key="2">
    <source>
        <dbReference type="ARBA" id="ARBA00010488"/>
    </source>
</evidence>
<dbReference type="EMBL" id="DXGE01000012">
    <property type="protein sequence ID" value="HIW85505.1"/>
    <property type="molecule type" value="Genomic_DNA"/>
</dbReference>
<dbReference type="GO" id="GO:0005886">
    <property type="term" value="C:plasma membrane"/>
    <property type="evidence" value="ECO:0007669"/>
    <property type="project" value="UniProtKB-SubCell"/>
</dbReference>
<dbReference type="Proteomes" id="UP000824205">
    <property type="component" value="Unassembled WGS sequence"/>
</dbReference>
<dbReference type="Gene3D" id="3.40.50.12580">
    <property type="match status" value="1"/>
</dbReference>
<sequence>MNLLIKAVKLWQKLTPVNKNLVLFESMGDMSDNSYPVYDYLLKNTKKYKFVWVVKDPKKYKDSKRVKYIAFTLRNLKSIYYLAKAKYCFYTHEPCGILNKKTQQRIFLTHGFSYKNAKGQFWPCEFNTTAVSLSDYHREIENLSCPGEINISVALGYPRNDVLVNGPSAHVTIGKNYKKLFVWLPTYRSHNADFSVYRKENVNEFNLISPENLALLNETLKADDSLLIIKYHPAQKLEKADFEKLSNIKTLSNDDLLNMGIKLYDLLAVSDALITDFSSVFADYLLTDRPIAFELSDYENFSEGKGFITNDPLSHMPGKFIYNISDLNDFINDVMNSKDDYAEQRKKERDLIHKYQDGCSTERVLKYFKLI</sequence>
<gene>
    <name evidence="7" type="ORF">IAA48_03325</name>
</gene>
<comment type="similarity">
    <text evidence="2">Belongs to the CDP-glycerol glycerophosphotransferase family.</text>
</comment>
<keyword evidence="6" id="KW-0472">Membrane</keyword>
<dbReference type="InterPro" id="IPR051612">
    <property type="entry name" value="Teichoic_Acid_Biosynth"/>
</dbReference>
<dbReference type="InterPro" id="IPR043148">
    <property type="entry name" value="TagF_C"/>
</dbReference>
<dbReference type="GO" id="GO:0019350">
    <property type="term" value="P:teichoic acid biosynthetic process"/>
    <property type="evidence" value="ECO:0007669"/>
    <property type="project" value="UniProtKB-KW"/>
</dbReference>
<evidence type="ECO:0000256" key="6">
    <source>
        <dbReference type="ARBA" id="ARBA00023136"/>
    </source>
</evidence>
<name>A0A9D1RDK5_9FIRM</name>
<organism evidence="7 8">
    <name type="scientific">Candidatus Eubacterium faecipullorum</name>
    <dbReference type="NCBI Taxonomy" id="2838571"/>
    <lineage>
        <taxon>Bacteria</taxon>
        <taxon>Bacillati</taxon>
        <taxon>Bacillota</taxon>
        <taxon>Clostridia</taxon>
        <taxon>Eubacteriales</taxon>
        <taxon>Eubacteriaceae</taxon>
        <taxon>Eubacterium</taxon>
    </lineage>
</organism>
<keyword evidence="4" id="KW-0808">Transferase</keyword>
<evidence type="ECO:0000313" key="7">
    <source>
        <dbReference type="EMBL" id="HIW85505.1"/>
    </source>
</evidence>
<comment type="subcellular location">
    <subcellularLocation>
        <location evidence="1">Cell membrane</location>
        <topology evidence="1">Peripheral membrane protein</topology>
    </subcellularLocation>
</comment>
<proteinExistence type="inferred from homology"/>
<evidence type="ECO:0000256" key="4">
    <source>
        <dbReference type="ARBA" id="ARBA00022679"/>
    </source>
</evidence>
<evidence type="ECO:0000256" key="3">
    <source>
        <dbReference type="ARBA" id="ARBA00022475"/>
    </source>
</evidence>
<dbReference type="PANTHER" id="PTHR37316">
    <property type="entry name" value="TEICHOIC ACID GLYCEROL-PHOSPHATE PRIMASE"/>
    <property type="match status" value="1"/>
</dbReference>
<dbReference type="PANTHER" id="PTHR37316:SF3">
    <property type="entry name" value="TEICHOIC ACID GLYCEROL-PHOSPHATE TRANSFERASE"/>
    <property type="match status" value="1"/>
</dbReference>
<comment type="caution">
    <text evidence="7">The sequence shown here is derived from an EMBL/GenBank/DDBJ whole genome shotgun (WGS) entry which is preliminary data.</text>
</comment>
<dbReference type="Gene3D" id="3.40.50.11820">
    <property type="match status" value="1"/>
</dbReference>
<protein>
    <submittedName>
        <fullName evidence="7">CDP-glycerol glycerophosphotransferase family protein</fullName>
    </submittedName>
</protein>
<evidence type="ECO:0000313" key="8">
    <source>
        <dbReference type="Proteomes" id="UP000824205"/>
    </source>
</evidence>
<dbReference type="GO" id="GO:0047355">
    <property type="term" value="F:CDP-glycerol glycerophosphotransferase activity"/>
    <property type="evidence" value="ECO:0007669"/>
    <property type="project" value="InterPro"/>
</dbReference>
<keyword evidence="3" id="KW-1003">Cell membrane</keyword>
<reference evidence="7" key="1">
    <citation type="journal article" date="2021" name="PeerJ">
        <title>Extensive microbial diversity within the chicken gut microbiome revealed by metagenomics and culture.</title>
        <authorList>
            <person name="Gilroy R."/>
            <person name="Ravi A."/>
            <person name="Getino M."/>
            <person name="Pursley I."/>
            <person name="Horton D.L."/>
            <person name="Alikhan N.F."/>
            <person name="Baker D."/>
            <person name="Gharbi K."/>
            <person name="Hall N."/>
            <person name="Watson M."/>
            <person name="Adriaenssens E.M."/>
            <person name="Foster-Nyarko E."/>
            <person name="Jarju S."/>
            <person name="Secka A."/>
            <person name="Antonio M."/>
            <person name="Oren A."/>
            <person name="Chaudhuri R.R."/>
            <person name="La Ragione R."/>
            <person name="Hildebrand F."/>
            <person name="Pallen M.J."/>
        </authorList>
    </citation>
    <scope>NUCLEOTIDE SEQUENCE</scope>
    <source>
        <strain evidence="7">421</strain>
    </source>
</reference>
<accession>A0A9D1RDK5</accession>
<evidence type="ECO:0000256" key="5">
    <source>
        <dbReference type="ARBA" id="ARBA00022944"/>
    </source>
</evidence>
<dbReference type="Pfam" id="PF04464">
    <property type="entry name" value="Glyphos_transf"/>
    <property type="match status" value="1"/>
</dbReference>
<reference evidence="7" key="2">
    <citation type="submission" date="2021-04" db="EMBL/GenBank/DDBJ databases">
        <authorList>
            <person name="Gilroy R."/>
        </authorList>
    </citation>
    <scope>NUCLEOTIDE SEQUENCE</scope>
    <source>
        <strain evidence="7">421</strain>
    </source>
</reference>
<dbReference type="InterPro" id="IPR007554">
    <property type="entry name" value="Glycerophosphate_synth"/>
</dbReference>
<dbReference type="InterPro" id="IPR043149">
    <property type="entry name" value="TagF_N"/>
</dbReference>
<evidence type="ECO:0000256" key="1">
    <source>
        <dbReference type="ARBA" id="ARBA00004202"/>
    </source>
</evidence>